<dbReference type="EMBL" id="BT133957">
    <property type="protein sequence ID" value="AFK33752.1"/>
    <property type="molecule type" value="mRNA"/>
</dbReference>
<keyword evidence="6" id="KW-0732">Signal</keyword>
<keyword evidence="2" id="KW-0812">Transmembrane</keyword>
<evidence type="ECO:0000256" key="2">
    <source>
        <dbReference type="ARBA" id="ARBA00022692"/>
    </source>
</evidence>
<organism evidence="7">
    <name type="scientific">Lotus japonicus</name>
    <name type="common">Lotus corniculatus var. japonicus</name>
    <dbReference type="NCBI Taxonomy" id="34305"/>
    <lineage>
        <taxon>Eukaryota</taxon>
        <taxon>Viridiplantae</taxon>
        <taxon>Streptophyta</taxon>
        <taxon>Embryophyta</taxon>
        <taxon>Tracheophyta</taxon>
        <taxon>Spermatophyta</taxon>
        <taxon>Magnoliopsida</taxon>
        <taxon>eudicotyledons</taxon>
        <taxon>Gunneridae</taxon>
        <taxon>Pentapetalae</taxon>
        <taxon>rosids</taxon>
        <taxon>fabids</taxon>
        <taxon>Fabales</taxon>
        <taxon>Fabaceae</taxon>
        <taxon>Papilionoideae</taxon>
        <taxon>50 kb inversion clade</taxon>
        <taxon>NPAAA clade</taxon>
        <taxon>Hologalegina</taxon>
        <taxon>robinioid clade</taxon>
        <taxon>Loteae</taxon>
        <taxon>Lotus</taxon>
    </lineage>
</organism>
<evidence type="ECO:0000256" key="1">
    <source>
        <dbReference type="ARBA" id="ARBA00004141"/>
    </source>
</evidence>
<dbReference type="PANTHER" id="PTHR21576">
    <property type="entry name" value="UNCHARACTERIZED NODULIN-LIKE PROTEIN"/>
    <property type="match status" value="1"/>
</dbReference>
<name>I3S0G0_LOTJA</name>
<dbReference type="AlphaFoldDB" id="I3S0G0"/>
<evidence type="ECO:0000256" key="5">
    <source>
        <dbReference type="SAM" id="MobiDB-lite"/>
    </source>
</evidence>
<sequence length="115" mass="12908">MLLLLILPLVVVIIEEQKIWNVKQESIYSENPPKPPNITSEMPDLQKPNASQEGETTQNQKQVSCWRDMLNPPRRGEDHTILQALFSPDMVILFFATICGLGGSLTVVNNLDLHG</sequence>
<evidence type="ECO:0000256" key="3">
    <source>
        <dbReference type="ARBA" id="ARBA00022989"/>
    </source>
</evidence>
<feature type="region of interest" description="Disordered" evidence="5">
    <location>
        <begin position="25"/>
        <end position="62"/>
    </location>
</feature>
<dbReference type="PANTHER" id="PTHR21576:SF92">
    <property type="entry name" value="MFS TRANSPORTER"/>
    <property type="match status" value="1"/>
</dbReference>
<comment type="subcellular location">
    <subcellularLocation>
        <location evidence="1">Membrane</location>
        <topology evidence="1">Multi-pass membrane protein</topology>
    </subcellularLocation>
</comment>
<evidence type="ECO:0008006" key="8">
    <source>
        <dbReference type="Google" id="ProtNLM"/>
    </source>
</evidence>
<evidence type="ECO:0000256" key="4">
    <source>
        <dbReference type="ARBA" id="ARBA00023136"/>
    </source>
</evidence>
<keyword evidence="4" id="KW-0472">Membrane</keyword>
<reference evidence="7" key="1">
    <citation type="submission" date="2012-05" db="EMBL/GenBank/DDBJ databases">
        <authorList>
            <person name="Krishnakumar V."/>
            <person name="Cheung F."/>
            <person name="Xiao Y."/>
            <person name="Chan A."/>
            <person name="Moskal W.A."/>
            <person name="Town C.D."/>
        </authorList>
    </citation>
    <scope>NUCLEOTIDE SEQUENCE</scope>
</reference>
<feature type="signal peptide" evidence="6">
    <location>
        <begin position="1"/>
        <end position="16"/>
    </location>
</feature>
<evidence type="ECO:0000313" key="7">
    <source>
        <dbReference type="EMBL" id="AFK33752.1"/>
    </source>
</evidence>
<feature type="chain" id="PRO_5003678903" description="Nodulin-like domain-containing protein" evidence="6">
    <location>
        <begin position="17"/>
        <end position="115"/>
    </location>
</feature>
<evidence type="ECO:0000256" key="6">
    <source>
        <dbReference type="SAM" id="SignalP"/>
    </source>
</evidence>
<keyword evidence="3" id="KW-1133">Transmembrane helix</keyword>
<feature type="compositionally biased region" description="Polar residues" evidence="5">
    <location>
        <begin position="48"/>
        <end position="62"/>
    </location>
</feature>
<protein>
    <recommendedName>
        <fullName evidence="8">Nodulin-like domain-containing protein</fullName>
    </recommendedName>
</protein>
<dbReference type="GO" id="GO:0016020">
    <property type="term" value="C:membrane"/>
    <property type="evidence" value="ECO:0007669"/>
    <property type="project" value="UniProtKB-SubCell"/>
</dbReference>
<accession>I3S0G0</accession>
<proteinExistence type="evidence at transcript level"/>